<comment type="subcellular location">
    <subcellularLocation>
        <location evidence="1">Membrane</location>
    </subcellularLocation>
</comment>
<dbReference type="AlphaFoldDB" id="A0A8J2IA36"/>
<evidence type="ECO:0000256" key="7">
    <source>
        <dbReference type="SAM" id="Phobius"/>
    </source>
</evidence>
<dbReference type="PANTHER" id="PTHR47797">
    <property type="entry name" value="DEHYDROGENASE, PUTATIVE (AFU_ORTHOLOGUE AFUA_8G05805)-RELATED"/>
    <property type="match status" value="1"/>
</dbReference>
<organism evidence="9 10">
    <name type="scientific">Alternaria atra</name>
    <dbReference type="NCBI Taxonomy" id="119953"/>
    <lineage>
        <taxon>Eukaryota</taxon>
        <taxon>Fungi</taxon>
        <taxon>Dikarya</taxon>
        <taxon>Ascomycota</taxon>
        <taxon>Pezizomycotina</taxon>
        <taxon>Dothideomycetes</taxon>
        <taxon>Pleosporomycetidae</taxon>
        <taxon>Pleosporales</taxon>
        <taxon>Pleosporineae</taxon>
        <taxon>Pleosporaceae</taxon>
        <taxon>Alternaria</taxon>
        <taxon>Alternaria sect. Ulocladioides</taxon>
    </lineage>
</organism>
<name>A0A8J2IA36_9PLEO</name>
<dbReference type="GO" id="GO:0016020">
    <property type="term" value="C:membrane"/>
    <property type="evidence" value="ECO:0007669"/>
    <property type="project" value="UniProtKB-SubCell"/>
</dbReference>
<feature type="transmembrane region" description="Helical" evidence="7">
    <location>
        <begin position="69"/>
        <end position="89"/>
    </location>
</feature>
<evidence type="ECO:0000256" key="3">
    <source>
        <dbReference type="ARBA" id="ARBA00022692"/>
    </source>
</evidence>
<dbReference type="RefSeq" id="XP_043174501.1">
    <property type="nucleotide sequence ID" value="XM_043318566.1"/>
</dbReference>
<evidence type="ECO:0000313" key="9">
    <source>
        <dbReference type="EMBL" id="CAG5184132.1"/>
    </source>
</evidence>
<accession>A0A8J2IA36</accession>
<keyword evidence="10" id="KW-1185">Reference proteome</keyword>
<feature type="transmembrane region" description="Helical" evidence="7">
    <location>
        <begin position="6"/>
        <end position="28"/>
    </location>
</feature>
<keyword evidence="3 7" id="KW-0812">Transmembrane</keyword>
<feature type="transmembrane region" description="Helical" evidence="7">
    <location>
        <begin position="131"/>
        <end position="153"/>
    </location>
</feature>
<dbReference type="OrthoDB" id="19261at2759"/>
<reference evidence="9" key="1">
    <citation type="submission" date="2021-05" db="EMBL/GenBank/DDBJ databases">
        <authorList>
            <person name="Stam R."/>
        </authorList>
    </citation>
    <scope>NUCLEOTIDE SEQUENCE</scope>
    <source>
        <strain evidence="9">CS162</strain>
    </source>
</reference>
<evidence type="ECO:0000256" key="2">
    <source>
        <dbReference type="ARBA" id="ARBA00022448"/>
    </source>
</evidence>
<feature type="transmembrane region" description="Helical" evidence="7">
    <location>
        <begin position="40"/>
        <end position="57"/>
    </location>
</feature>
<evidence type="ECO:0000256" key="5">
    <source>
        <dbReference type="ARBA" id="ARBA00022989"/>
    </source>
</evidence>
<gene>
    <name evidence="9" type="ORF">ALTATR162_LOCUS10926</name>
</gene>
<sequence>MNIWLAHGLLGCAALLLVFPLGIASLWFKKSRWSIPHWKIQACGTMLLALTTGVGLLNSSRLHHKHQSLGLVVFGMVLIQMPLGFVDALDNTRGYRASASFTHSILGFSTLVLGWLVILSGFRLASLASGPFVFVGLLSATEISALITGSFLVRWRRRIVAKSAPKASEVEELATDVYTLAEHDLQDEYDHEDNQAAGP</sequence>
<evidence type="ECO:0000256" key="4">
    <source>
        <dbReference type="ARBA" id="ARBA00022982"/>
    </source>
</evidence>
<dbReference type="Pfam" id="PF03188">
    <property type="entry name" value="Cytochrom_B561"/>
    <property type="match status" value="1"/>
</dbReference>
<feature type="domain" description="Cytochrome b561" evidence="8">
    <location>
        <begin position="16"/>
        <end position="122"/>
    </location>
</feature>
<dbReference type="InterPro" id="IPR006593">
    <property type="entry name" value="Cyt_b561/ferric_Rdtase_TM"/>
</dbReference>
<protein>
    <recommendedName>
        <fullName evidence="8">Cytochrome b561 domain-containing protein</fullName>
    </recommendedName>
</protein>
<evidence type="ECO:0000259" key="8">
    <source>
        <dbReference type="Pfam" id="PF03188"/>
    </source>
</evidence>
<dbReference type="GeneID" id="67011141"/>
<feature type="transmembrane region" description="Helical" evidence="7">
    <location>
        <begin position="101"/>
        <end position="125"/>
    </location>
</feature>
<comment type="caution">
    <text evidence="9">The sequence shown here is derived from an EMBL/GenBank/DDBJ whole genome shotgun (WGS) entry which is preliminary data.</text>
</comment>
<keyword evidence="2" id="KW-0813">Transport</keyword>
<keyword evidence="4" id="KW-0249">Electron transport</keyword>
<evidence type="ECO:0000313" key="10">
    <source>
        <dbReference type="Proteomes" id="UP000676310"/>
    </source>
</evidence>
<dbReference type="EMBL" id="CAJRGZ010000029">
    <property type="protein sequence ID" value="CAG5184132.1"/>
    <property type="molecule type" value="Genomic_DNA"/>
</dbReference>
<evidence type="ECO:0000256" key="1">
    <source>
        <dbReference type="ARBA" id="ARBA00004370"/>
    </source>
</evidence>
<keyword evidence="6 7" id="KW-0472">Membrane</keyword>
<evidence type="ECO:0000256" key="6">
    <source>
        <dbReference type="ARBA" id="ARBA00023136"/>
    </source>
</evidence>
<dbReference type="PANTHER" id="PTHR47797:SF5">
    <property type="entry name" value="CELLOBIOSE DEHYDROGENASE CYTOCHROME DOMAIN-CONTAINING PROTEIN"/>
    <property type="match status" value="1"/>
</dbReference>
<dbReference type="Proteomes" id="UP000676310">
    <property type="component" value="Unassembled WGS sequence"/>
</dbReference>
<proteinExistence type="predicted"/>
<keyword evidence="5 7" id="KW-1133">Transmembrane helix</keyword>
<dbReference type="Gene3D" id="1.20.120.1770">
    <property type="match status" value="1"/>
</dbReference>